<reference evidence="2" key="1">
    <citation type="submission" date="2020-05" db="UniProtKB">
        <authorList>
            <consortium name="EnsemblMetazoa"/>
        </authorList>
    </citation>
    <scope>IDENTIFICATION</scope>
    <source>
        <strain evidence="2">Aabys</strain>
    </source>
</reference>
<sequence>MSRLRFPLLLLTFTLGAIHCDLAMDPTTCDFDMEDIEQLLVHLPAVCTGIYKRRNEEPQLYASYLAESKAFAKFQKKLNDYELRSENIQEMEVYPFEKDLRMDIYDRANFTECSSLLNGEIGNFLKCLNVKHDEMEQLIPLPVAGSSSSSSSPAAAVNSL</sequence>
<evidence type="ECO:0000313" key="2">
    <source>
        <dbReference type="EnsemblMetazoa" id="MDOA010484-PA"/>
    </source>
</evidence>
<evidence type="ECO:0000313" key="3">
    <source>
        <dbReference type="Proteomes" id="UP001652621"/>
    </source>
</evidence>
<protein>
    <submittedName>
        <fullName evidence="4">Uncharacterized protein LOC101896834</fullName>
    </submittedName>
</protein>
<name>A0A1I8N183_MUSDO</name>
<feature type="chain" id="PRO_5044561167" evidence="1">
    <location>
        <begin position="24"/>
        <end position="160"/>
    </location>
</feature>
<dbReference type="KEGG" id="mde:101896834"/>
<dbReference type="GeneID" id="101896834"/>
<proteinExistence type="predicted"/>
<dbReference type="RefSeq" id="XP_005188095.1">
    <property type="nucleotide sequence ID" value="XM_005188038.3"/>
</dbReference>
<feature type="signal peptide" evidence="1">
    <location>
        <begin position="1"/>
        <end position="23"/>
    </location>
</feature>
<organism evidence="2">
    <name type="scientific">Musca domestica</name>
    <name type="common">House fly</name>
    <dbReference type="NCBI Taxonomy" id="7370"/>
    <lineage>
        <taxon>Eukaryota</taxon>
        <taxon>Metazoa</taxon>
        <taxon>Ecdysozoa</taxon>
        <taxon>Arthropoda</taxon>
        <taxon>Hexapoda</taxon>
        <taxon>Insecta</taxon>
        <taxon>Pterygota</taxon>
        <taxon>Neoptera</taxon>
        <taxon>Endopterygota</taxon>
        <taxon>Diptera</taxon>
        <taxon>Brachycera</taxon>
        <taxon>Muscomorpha</taxon>
        <taxon>Muscoidea</taxon>
        <taxon>Muscidae</taxon>
        <taxon>Musca</taxon>
    </lineage>
</organism>
<dbReference type="OrthoDB" id="8029480at2759"/>
<dbReference type="VEuPathDB" id="VectorBase:MDOMA2_004165"/>
<dbReference type="AlphaFoldDB" id="A0A1I8N183"/>
<dbReference type="VEuPathDB" id="VectorBase:MDOA010484"/>
<accession>A0A1I8N183</accession>
<dbReference type="Proteomes" id="UP001652621">
    <property type="component" value="Unplaced"/>
</dbReference>
<keyword evidence="1" id="KW-0732">Signal</keyword>
<keyword evidence="3" id="KW-1185">Reference proteome</keyword>
<evidence type="ECO:0000313" key="4">
    <source>
        <dbReference type="RefSeq" id="XP_005188095.1"/>
    </source>
</evidence>
<reference evidence="4" key="2">
    <citation type="submission" date="2025-04" db="UniProtKB">
        <authorList>
            <consortium name="RefSeq"/>
        </authorList>
    </citation>
    <scope>IDENTIFICATION</scope>
    <source>
        <strain evidence="4">Aabys</strain>
    </source>
</reference>
<gene>
    <name evidence="2" type="primary">101896834</name>
    <name evidence="4" type="synonym">LOC101896834</name>
</gene>
<evidence type="ECO:0000256" key="1">
    <source>
        <dbReference type="SAM" id="SignalP"/>
    </source>
</evidence>
<dbReference type="EnsemblMetazoa" id="MDOA010484-RA">
    <property type="protein sequence ID" value="MDOA010484-PA"/>
    <property type="gene ID" value="MDOA010484"/>
</dbReference>